<evidence type="ECO:0000256" key="10">
    <source>
        <dbReference type="ARBA" id="ARBA00023136"/>
    </source>
</evidence>
<evidence type="ECO:0000256" key="12">
    <source>
        <dbReference type="ARBA" id="ARBA00057306"/>
    </source>
</evidence>
<dbReference type="GeneTree" id="ENSGT00390000005102"/>
<dbReference type="InterPro" id="IPR008386">
    <property type="entry name" value="ATP_synth_F0_esu_mt"/>
</dbReference>
<keyword evidence="8 15" id="KW-0406">Ion transport</keyword>
<comment type="similarity">
    <text evidence="2 15">Belongs to the ATPase e subunit family.</text>
</comment>
<keyword evidence="9 15" id="KW-0496">Mitochondrion</keyword>
<dbReference type="GO" id="GO:0015078">
    <property type="term" value="F:proton transmembrane transporter activity"/>
    <property type="evidence" value="ECO:0007669"/>
    <property type="project" value="InterPro"/>
</dbReference>
<keyword evidence="5 15" id="KW-0375">Hydrogen ion transport</keyword>
<keyword evidence="10" id="KW-0472">Membrane</keyword>
<evidence type="ECO:0000256" key="1">
    <source>
        <dbReference type="ARBA" id="ARBA00004273"/>
    </source>
</evidence>
<dbReference type="Ensembl" id="ENSSHAT00000034203.1">
    <property type="protein sequence ID" value="ENSSHAP00000030110.1"/>
    <property type="gene ID" value="ENSSHAG00000029736.1"/>
</dbReference>
<keyword evidence="7" id="KW-0007">Acetylation</keyword>
<evidence type="ECO:0000256" key="16">
    <source>
        <dbReference type="SAM" id="Coils"/>
    </source>
</evidence>
<dbReference type="PANTHER" id="PTHR12427:SF1">
    <property type="entry name" value="ATP SYNTHASE SUBUNIT E, MITOCHONDRIAL"/>
    <property type="match status" value="1"/>
</dbReference>
<keyword evidence="4 15" id="KW-0138">CF(0)</keyword>
<dbReference type="GO" id="GO:0015986">
    <property type="term" value="P:proton motive force-driven ATP synthesis"/>
    <property type="evidence" value="ECO:0007669"/>
    <property type="project" value="InterPro"/>
</dbReference>
<dbReference type="InParanoid" id="A0A7N4NYF2"/>
<evidence type="ECO:0000256" key="13">
    <source>
        <dbReference type="ARBA" id="ARBA00064647"/>
    </source>
</evidence>
<evidence type="ECO:0000256" key="4">
    <source>
        <dbReference type="ARBA" id="ARBA00022547"/>
    </source>
</evidence>
<organism evidence="17 18">
    <name type="scientific">Sarcophilus harrisii</name>
    <name type="common">Tasmanian devil</name>
    <name type="synonym">Sarcophilus laniarius</name>
    <dbReference type="NCBI Taxonomy" id="9305"/>
    <lineage>
        <taxon>Eukaryota</taxon>
        <taxon>Metazoa</taxon>
        <taxon>Chordata</taxon>
        <taxon>Craniata</taxon>
        <taxon>Vertebrata</taxon>
        <taxon>Euteleostomi</taxon>
        <taxon>Mammalia</taxon>
        <taxon>Metatheria</taxon>
        <taxon>Dasyuromorphia</taxon>
        <taxon>Dasyuridae</taxon>
        <taxon>Sarcophilus</taxon>
    </lineage>
</organism>
<accession>A0A7N4NYF2</accession>
<reference evidence="17" key="3">
    <citation type="submission" date="2025-09" db="UniProtKB">
        <authorList>
            <consortium name="Ensembl"/>
        </authorList>
    </citation>
    <scope>IDENTIFICATION</scope>
</reference>
<reference evidence="17" key="2">
    <citation type="submission" date="2025-08" db="UniProtKB">
        <authorList>
            <consortium name="Ensembl"/>
        </authorList>
    </citation>
    <scope>IDENTIFICATION</scope>
</reference>
<evidence type="ECO:0000313" key="18">
    <source>
        <dbReference type="Proteomes" id="UP000007648"/>
    </source>
</evidence>
<feature type="coiled-coil region" evidence="16">
    <location>
        <begin position="119"/>
        <end position="150"/>
    </location>
</feature>
<dbReference type="AlphaFoldDB" id="A0A7N4NYF2"/>
<comment type="function">
    <text evidence="12 15">Subunit e, of the mitochondrial membrane ATP synthase complex (F(1)F(0) ATP synthase or Complex V) that produces ATP from ADP in the presence of a proton gradient across the membrane which is generated by electron transport complexes of the respiratory chain. ATP synthase complex consist of a soluble F(1) head domain - the catalytic core - and a membrane F(1) domain - the membrane proton channel. These two domains are linked by a central stalk rotating inside the F(1) region and a stationary peripheral stalk. During catalysis, ATP synthesis in the catalytic domain of F(1) is coupled via a rotary mechanism of the central stalk subunits to proton translocation. In vivo, can only synthesize ATP although its ATP hydrolase activity can be activated artificially in vitro. Part of the complex F(0) domain.</text>
</comment>
<keyword evidence="3 15" id="KW-0813">Transport</keyword>
<evidence type="ECO:0000256" key="7">
    <source>
        <dbReference type="ARBA" id="ARBA00022990"/>
    </source>
</evidence>
<evidence type="ECO:0000256" key="3">
    <source>
        <dbReference type="ARBA" id="ARBA00022448"/>
    </source>
</evidence>
<evidence type="ECO:0000256" key="6">
    <source>
        <dbReference type="ARBA" id="ARBA00022792"/>
    </source>
</evidence>
<gene>
    <name evidence="17" type="primary">ATP5ME</name>
</gene>
<evidence type="ECO:0000256" key="9">
    <source>
        <dbReference type="ARBA" id="ARBA00023128"/>
    </source>
</evidence>
<dbReference type="Proteomes" id="UP000007648">
    <property type="component" value="Unassembled WGS sequence"/>
</dbReference>
<dbReference type="GO" id="GO:0045259">
    <property type="term" value="C:proton-transporting ATP synthase complex"/>
    <property type="evidence" value="ECO:0007669"/>
    <property type="project" value="UniProtKB-UniRule"/>
</dbReference>
<reference evidence="17 18" key="1">
    <citation type="journal article" date="2011" name="Proc. Natl. Acad. Sci. U.S.A.">
        <title>Genetic diversity and population structure of the endangered marsupial Sarcophilus harrisii (Tasmanian devil).</title>
        <authorList>
            <person name="Miller W."/>
            <person name="Hayes V.M."/>
            <person name="Ratan A."/>
            <person name="Petersen D.C."/>
            <person name="Wittekindt N.E."/>
            <person name="Miller J."/>
            <person name="Walenz B."/>
            <person name="Knight J."/>
            <person name="Qi J."/>
            <person name="Zhao F."/>
            <person name="Wang Q."/>
            <person name="Bedoya-Reina O.C."/>
            <person name="Katiyar N."/>
            <person name="Tomsho L.P."/>
            <person name="Kasson L.M."/>
            <person name="Hardie R.A."/>
            <person name="Woodbridge P."/>
            <person name="Tindall E.A."/>
            <person name="Bertelsen M.F."/>
            <person name="Dixon D."/>
            <person name="Pyecroft S."/>
            <person name="Helgen K.M."/>
            <person name="Lesk A.M."/>
            <person name="Pringle T.H."/>
            <person name="Patterson N."/>
            <person name="Zhang Y."/>
            <person name="Kreiss A."/>
            <person name="Woods G.M."/>
            <person name="Jones M.E."/>
            <person name="Schuster S.C."/>
        </authorList>
    </citation>
    <scope>NUCLEOTIDE SEQUENCE [LARGE SCALE GENOMIC DNA]</scope>
</reference>
<dbReference type="GO" id="GO:0005743">
    <property type="term" value="C:mitochondrial inner membrane"/>
    <property type="evidence" value="ECO:0007669"/>
    <property type="project" value="UniProtKB-SubCell"/>
</dbReference>
<evidence type="ECO:0000256" key="11">
    <source>
        <dbReference type="ARBA" id="ARBA00023310"/>
    </source>
</evidence>
<comment type="subcellular location">
    <subcellularLocation>
        <location evidence="1 15">Mitochondrion inner membrane</location>
    </subcellularLocation>
</comment>
<keyword evidence="6 15" id="KW-0999">Mitochondrion inner membrane</keyword>
<evidence type="ECO:0000256" key="14">
    <source>
        <dbReference type="ARBA" id="ARBA00074682"/>
    </source>
</evidence>
<evidence type="ECO:0000256" key="5">
    <source>
        <dbReference type="ARBA" id="ARBA00022781"/>
    </source>
</evidence>
<dbReference type="PANTHER" id="PTHR12427">
    <property type="entry name" value="ATP SYNTHASE E CHAIN, MITOCHONDRIAL"/>
    <property type="match status" value="1"/>
</dbReference>
<keyword evidence="11 15" id="KW-0066">ATP synthesis</keyword>
<comment type="subunit">
    <text evidence="15">F-type ATPases have 2 components, CF(1) - the catalytic core - and CF(0) - the membrane proton channel. CF(1) and CF(0) have multiple subunits.</text>
</comment>
<keyword evidence="16" id="KW-0175">Coiled coil</keyword>
<name>A0A7N4NYF2_SARHA</name>
<dbReference type="Pfam" id="PF05680">
    <property type="entry name" value="ATP-synt_E"/>
    <property type="match status" value="1"/>
</dbReference>
<evidence type="ECO:0000313" key="17">
    <source>
        <dbReference type="Ensembl" id="ENSSHAP00000030110.1"/>
    </source>
</evidence>
<keyword evidence="18" id="KW-1185">Reference proteome</keyword>
<proteinExistence type="inferred from homology"/>
<sequence length="155" mass="17152">AARDTAKKRVRVGKFLSAARTLPQPRPPELRRARRFGPAPLPGAHACCVLILISSATPLPSLLSPTSAQQLFFLLPGLVSAEKMVAPVNVSPLIKVGRYSALLLGIVYGTNRYAYLKPRAEKERKLEAERKKKEEEMRKVQQQLEEGTKANIVIL</sequence>
<evidence type="ECO:0000256" key="8">
    <source>
        <dbReference type="ARBA" id="ARBA00023065"/>
    </source>
</evidence>
<evidence type="ECO:0000256" key="15">
    <source>
        <dbReference type="RuleBase" id="RU367005"/>
    </source>
</evidence>
<protein>
    <recommendedName>
        <fullName evidence="14 15">ATP synthase F(0) complex subunit e, mitochondrial</fullName>
    </recommendedName>
</protein>
<evidence type="ECO:0000256" key="2">
    <source>
        <dbReference type="ARBA" id="ARBA00007333"/>
    </source>
</evidence>
<comment type="subunit">
    <text evidence="13">Component of the ATP synthase complex composed at least of ATP5F1A/subunit alpha, ATP5F1B/subunit beta, ATP5MC1/subunit c (homooctomer), MT-ATP6/subunit a, MT-ATP8/subunit 8, ATP5ME/subunit e, ATP5MF/subunit f, ATP5MG/subunit g, ATP5MK/subunit k, ATP5MJ/subunit j, ATP5F1C/subunit gamma, ATP5F1D/subunit delta, ATP5F1E/subunit epsilon, ATP5PF/subunit F6, ATP5PB/subunit b, ATP5PD/subunit d, ATP5PO/subunit OSCP. ATP synthase complex consists of a soluble F(1) head domain (subunits alpha(3) and beta(3)) - the catalytic core - and a membrane F(0) domain - the membrane proton channel (subunits c, a, 8, e, f, g, k and j). These two domains are linked by a central stalk (subunits gamma, delta, and epsilon) rotating inside the F1 region and a stationary peripheral stalk (subunits F6, b, d, and OSCP).</text>
</comment>